<dbReference type="AlphaFoldDB" id="A0A1Y0B3H5"/>
<geneLocation type="mitochondrion" evidence="1"/>
<dbReference type="EMBL" id="KY774314">
    <property type="protein sequence ID" value="ART32005.1"/>
    <property type="molecule type" value="Genomic_DNA"/>
</dbReference>
<protein>
    <submittedName>
        <fullName evidence="1">Uncharacterized protein</fullName>
    </submittedName>
</protein>
<evidence type="ECO:0000313" key="1">
    <source>
        <dbReference type="EMBL" id="ART32005.1"/>
    </source>
</evidence>
<name>A0A1Y0B3H5_9LAMI</name>
<proteinExistence type="predicted"/>
<sequence length="60" mass="7045">MTALFWRLWDVMRNEEVCEVARKRILMWHKKNGTVSSVNRGHDEQAILDIVCQNIDTAES</sequence>
<keyword evidence="1" id="KW-0496">Mitochondrion</keyword>
<accession>A0A1Y0B3H5</accession>
<organism evidence="1">
    <name type="scientific">Utricularia reniformis</name>
    <dbReference type="NCBI Taxonomy" id="192314"/>
    <lineage>
        <taxon>Eukaryota</taxon>
        <taxon>Viridiplantae</taxon>
        <taxon>Streptophyta</taxon>
        <taxon>Embryophyta</taxon>
        <taxon>Tracheophyta</taxon>
        <taxon>Spermatophyta</taxon>
        <taxon>Magnoliopsida</taxon>
        <taxon>eudicotyledons</taxon>
        <taxon>Gunneridae</taxon>
        <taxon>Pentapetalae</taxon>
        <taxon>asterids</taxon>
        <taxon>lamiids</taxon>
        <taxon>Lamiales</taxon>
        <taxon>Lentibulariaceae</taxon>
        <taxon>Utricularia</taxon>
    </lineage>
</organism>
<reference evidence="1" key="1">
    <citation type="submission" date="2017-03" db="EMBL/GenBank/DDBJ databases">
        <title>The mitochondrial genome of the carnivorous plant Utricularia reniformis (Lentibulariaceae): structure, comparative analysis and evolutionary landmarks.</title>
        <authorList>
            <person name="Silva S.R."/>
            <person name="Alvarenga D.O."/>
            <person name="Michael T.P."/>
            <person name="Miranda V.F.O."/>
            <person name="Varani A.M."/>
        </authorList>
    </citation>
    <scope>NUCLEOTIDE SEQUENCE</scope>
</reference>
<gene>
    <name evidence="1" type="ORF">AEK19_MT1834</name>
</gene>